<comment type="caution">
    <text evidence="7">The sequence shown here is derived from an EMBL/GenBank/DDBJ whole genome shotgun (WGS) entry which is preliminary data.</text>
</comment>
<dbReference type="InterPro" id="IPR023753">
    <property type="entry name" value="FAD/NAD-binding_dom"/>
</dbReference>
<protein>
    <submittedName>
        <fullName evidence="7">Rhodocoxin reductase</fullName>
        <ecNumber evidence="7">1.18.1.-</ecNumber>
    </submittedName>
</protein>
<dbReference type="Pfam" id="PF07992">
    <property type="entry name" value="Pyr_redox_2"/>
    <property type="match status" value="1"/>
</dbReference>
<dbReference type="EMBL" id="MLJW01001206">
    <property type="protein sequence ID" value="OIQ79482.1"/>
    <property type="molecule type" value="Genomic_DNA"/>
</dbReference>
<dbReference type="Gene3D" id="3.30.390.30">
    <property type="match status" value="1"/>
</dbReference>
<accession>A0A1J5Q8G7</accession>
<dbReference type="SUPFAM" id="SSF55424">
    <property type="entry name" value="FAD/NAD-linked reductases, dimerisation (C-terminal) domain"/>
    <property type="match status" value="1"/>
</dbReference>
<dbReference type="InterPro" id="IPR036188">
    <property type="entry name" value="FAD/NAD-bd_sf"/>
</dbReference>
<dbReference type="InterPro" id="IPR028202">
    <property type="entry name" value="Reductase_C"/>
</dbReference>
<feature type="domain" description="Reductase C-terminal" evidence="6">
    <location>
        <begin position="326"/>
        <end position="387"/>
    </location>
</feature>
<dbReference type="PRINTS" id="PR00411">
    <property type="entry name" value="PNDRDTASEI"/>
</dbReference>
<keyword evidence="2" id="KW-0285">Flavoprotein</keyword>
<feature type="domain" description="FAD/NAD(P)-binding" evidence="5">
    <location>
        <begin position="2"/>
        <end position="291"/>
    </location>
</feature>
<dbReference type="PRINTS" id="PR00368">
    <property type="entry name" value="FADPNR"/>
</dbReference>
<evidence type="ECO:0000259" key="5">
    <source>
        <dbReference type="Pfam" id="PF07992"/>
    </source>
</evidence>
<dbReference type="GO" id="GO:0005737">
    <property type="term" value="C:cytoplasm"/>
    <property type="evidence" value="ECO:0007669"/>
    <property type="project" value="TreeGrafter"/>
</dbReference>
<dbReference type="InterPro" id="IPR050446">
    <property type="entry name" value="FAD-oxidoreductase/Apoptosis"/>
</dbReference>
<proteinExistence type="predicted"/>
<dbReference type="Pfam" id="PF14759">
    <property type="entry name" value="Reductase_C"/>
    <property type="match status" value="1"/>
</dbReference>
<keyword evidence="4 7" id="KW-0560">Oxidoreductase</keyword>
<reference evidence="7" key="1">
    <citation type="submission" date="2016-10" db="EMBL/GenBank/DDBJ databases">
        <title>Sequence of Gallionella enrichment culture.</title>
        <authorList>
            <person name="Poehlein A."/>
            <person name="Muehling M."/>
            <person name="Daniel R."/>
        </authorList>
    </citation>
    <scope>NUCLEOTIDE SEQUENCE</scope>
</reference>
<dbReference type="AlphaFoldDB" id="A0A1J5Q8G7"/>
<dbReference type="EC" id="1.18.1.-" evidence="7"/>
<evidence type="ECO:0000256" key="3">
    <source>
        <dbReference type="ARBA" id="ARBA00022827"/>
    </source>
</evidence>
<evidence type="ECO:0000313" key="7">
    <source>
        <dbReference type="EMBL" id="OIQ79482.1"/>
    </source>
</evidence>
<keyword evidence="3" id="KW-0274">FAD</keyword>
<evidence type="ECO:0000259" key="6">
    <source>
        <dbReference type="Pfam" id="PF14759"/>
    </source>
</evidence>
<dbReference type="GO" id="GO:0016651">
    <property type="term" value="F:oxidoreductase activity, acting on NAD(P)H"/>
    <property type="evidence" value="ECO:0007669"/>
    <property type="project" value="TreeGrafter"/>
</dbReference>
<dbReference type="Gene3D" id="3.50.50.60">
    <property type="entry name" value="FAD/NAD(P)-binding domain"/>
    <property type="match status" value="2"/>
</dbReference>
<name>A0A1J5Q8G7_9ZZZZ</name>
<sequence>MPVVVVGGGLGALRTAESLATAGYSGEIVVVSDEQHHPYNRPPLSKEALKGGIEAEVLEFKRKPSIDAATWILGDGAESVNLANQSLRLNSGREISFDGIVIATGIRPRRLGVPGPIAGRHTLRTIDDAKSLRSALNNSSSLLVVGAGFIGCEVAATARTLGLTVKVVAIDEEPMIRPLGTELARELRRRHESKGVEFHLGVGIEAFLGDDFATGVRLSDGSEHFADVIVEAIGSLPNTEWLSGNGLDLSDGVLVETSVRVIGTDIPAVAVGDIARYPHELFDSTPRRIEHWNLPTETGRRAGKTLAALLAHEEPTLEPVNFIPTFWSDQYEFNIQSFGMLGIADRMELSFGEWDGELVVEYFRGDVLVGVVGIDSVPHLVPYRNRLMKRA</sequence>
<evidence type="ECO:0000256" key="1">
    <source>
        <dbReference type="ARBA" id="ARBA00001974"/>
    </source>
</evidence>
<gene>
    <name evidence="7" type="primary">thcD_2</name>
    <name evidence="7" type="ORF">GALL_387800</name>
</gene>
<dbReference type="SUPFAM" id="SSF51905">
    <property type="entry name" value="FAD/NAD(P)-binding domain"/>
    <property type="match status" value="2"/>
</dbReference>
<dbReference type="PANTHER" id="PTHR43557:SF2">
    <property type="entry name" value="RIESKE DOMAIN-CONTAINING PROTEIN-RELATED"/>
    <property type="match status" value="1"/>
</dbReference>
<evidence type="ECO:0000256" key="4">
    <source>
        <dbReference type="ARBA" id="ARBA00023002"/>
    </source>
</evidence>
<evidence type="ECO:0000256" key="2">
    <source>
        <dbReference type="ARBA" id="ARBA00022630"/>
    </source>
</evidence>
<comment type="cofactor">
    <cofactor evidence="1">
        <name>FAD</name>
        <dbReference type="ChEBI" id="CHEBI:57692"/>
    </cofactor>
</comment>
<dbReference type="InterPro" id="IPR016156">
    <property type="entry name" value="FAD/NAD-linked_Rdtase_dimer_sf"/>
</dbReference>
<organism evidence="7">
    <name type="scientific">mine drainage metagenome</name>
    <dbReference type="NCBI Taxonomy" id="410659"/>
    <lineage>
        <taxon>unclassified sequences</taxon>
        <taxon>metagenomes</taxon>
        <taxon>ecological metagenomes</taxon>
    </lineage>
</organism>
<dbReference type="PANTHER" id="PTHR43557">
    <property type="entry name" value="APOPTOSIS-INDUCING FACTOR 1"/>
    <property type="match status" value="1"/>
</dbReference>